<dbReference type="EMBL" id="CAVMBE010000007">
    <property type="protein sequence ID" value="CAK3858848.1"/>
    <property type="molecule type" value="Genomic_DNA"/>
</dbReference>
<dbReference type="SUPFAM" id="SSF55961">
    <property type="entry name" value="Bet v1-like"/>
    <property type="match status" value="1"/>
</dbReference>
<reference evidence="1" key="1">
    <citation type="submission" date="2023-11" db="EMBL/GenBank/DDBJ databases">
        <authorList>
            <person name="Alioto T."/>
            <person name="Alioto T."/>
            <person name="Gomez Garrido J."/>
        </authorList>
    </citation>
    <scope>NUCLEOTIDE SEQUENCE</scope>
</reference>
<comment type="caution">
    <text evidence="1">The sequence shown here is derived from an EMBL/GenBank/DDBJ whole genome shotgun (WGS) entry which is preliminary data.</text>
</comment>
<evidence type="ECO:0000313" key="2">
    <source>
        <dbReference type="Proteomes" id="UP001296104"/>
    </source>
</evidence>
<dbReference type="PANTHER" id="PTHR39332">
    <property type="entry name" value="BLL4707 PROTEIN"/>
    <property type="match status" value="1"/>
</dbReference>
<dbReference type="InterPro" id="IPR023393">
    <property type="entry name" value="START-like_dom_sf"/>
</dbReference>
<evidence type="ECO:0000313" key="1">
    <source>
        <dbReference type="EMBL" id="CAK3858848.1"/>
    </source>
</evidence>
<accession>A0AAI8YTL4</accession>
<dbReference type="PANTHER" id="PTHR39332:SF7">
    <property type="entry name" value="SRPBCC FAMILY PROTEIN"/>
    <property type="match status" value="1"/>
</dbReference>
<sequence length="152" mass="16855">MSSTIPHSTTVLESCVIRAPLAHVWHQIKLEHFDKFWSAISKAEYVKGASNDVDVVNWTFKDGTVLQVKQEEHSTINHYITYSVISSQPELSYSSALSTIRCYPITSGELEGSTMVEWSGNFSSDADAGVIQDAKFKRREALADLAKTAAKN</sequence>
<proteinExistence type="predicted"/>
<dbReference type="AlphaFoldDB" id="A0AAI8YTL4"/>
<dbReference type="Gene3D" id="3.30.530.20">
    <property type="match status" value="1"/>
</dbReference>
<dbReference type="Proteomes" id="UP001296104">
    <property type="component" value="Unassembled WGS sequence"/>
</dbReference>
<protein>
    <recommendedName>
        <fullName evidence="3">Bet v1-like protein</fullName>
    </recommendedName>
</protein>
<gene>
    <name evidence="1" type="ORF">LECACI_7A001783</name>
</gene>
<organism evidence="1 2">
    <name type="scientific">Lecanosticta acicola</name>
    <dbReference type="NCBI Taxonomy" id="111012"/>
    <lineage>
        <taxon>Eukaryota</taxon>
        <taxon>Fungi</taxon>
        <taxon>Dikarya</taxon>
        <taxon>Ascomycota</taxon>
        <taxon>Pezizomycotina</taxon>
        <taxon>Dothideomycetes</taxon>
        <taxon>Dothideomycetidae</taxon>
        <taxon>Mycosphaerellales</taxon>
        <taxon>Mycosphaerellaceae</taxon>
        <taxon>Lecanosticta</taxon>
    </lineage>
</organism>
<name>A0AAI8YTL4_9PEZI</name>
<evidence type="ECO:0008006" key="3">
    <source>
        <dbReference type="Google" id="ProtNLM"/>
    </source>
</evidence>
<keyword evidence="2" id="KW-1185">Reference proteome</keyword>